<dbReference type="InterPro" id="IPR036688">
    <property type="entry name" value="MoeA_C_domain_IV_sf"/>
</dbReference>
<dbReference type="Pfam" id="PF03454">
    <property type="entry name" value="MoeA_C"/>
    <property type="match status" value="1"/>
</dbReference>
<accession>A0ABT9S6H1</accession>
<dbReference type="CDD" id="cd00887">
    <property type="entry name" value="MoeA"/>
    <property type="match status" value="1"/>
</dbReference>
<comment type="cofactor">
    <cofactor evidence="6">
        <name>Mg(2+)</name>
        <dbReference type="ChEBI" id="CHEBI:18420"/>
    </cofactor>
</comment>
<evidence type="ECO:0000313" key="8">
    <source>
        <dbReference type="EMBL" id="MDP9899968.1"/>
    </source>
</evidence>
<dbReference type="NCBIfam" id="TIGR00177">
    <property type="entry name" value="molyb_syn"/>
    <property type="match status" value="1"/>
</dbReference>
<feature type="domain" description="MoaB/Mog" evidence="7">
    <location>
        <begin position="191"/>
        <end position="332"/>
    </location>
</feature>
<sequence>MSNPAPSSRPPLMPLDEALARLLAQATPRVGTEWVSTFEADGRVLAQDVVSGLTVPPRDNSSMDGYAVRAADCAAPAAELVVAQRIPAGTVGTPLLAGTAARIFTGAQVPEGADAIVMQEDATALPEDGGLGRVRIGLPPTAGQWIRRAGEDVASGDVVLAQGTRLTPAALGLAASVGMDRLQVARRPRVVLLSTGDELVMPGEVAPEAMKPGAIYNSNRFFMRALLTRLGCEVSDMGIVPDRRDATIEALRTAAAHNDLIVTTGGVSVGEEDHIKAAVQALGELQLWSLSMKPGKPFAYGRIGNAHVTGLPGNPVSSFLTFLLLVRPFLLTLQGATRVAPVPVPMRADFDWLRPDRRREFLRARRNAAGGLDLFPNQSSGVLTSTVWGDGVIDTPAGQAFRAGALVQFIGFDTLLA</sequence>
<keyword evidence="9" id="KW-1185">Reference proteome</keyword>
<comment type="similarity">
    <text evidence="3 6">Belongs to the MoeA family.</text>
</comment>
<evidence type="ECO:0000256" key="4">
    <source>
        <dbReference type="ARBA" id="ARBA00023150"/>
    </source>
</evidence>
<gene>
    <name evidence="8" type="ORF">J2W36_002219</name>
</gene>
<name>A0ABT9S6H1_9BURK</name>
<dbReference type="Gene3D" id="3.90.105.10">
    <property type="entry name" value="Molybdopterin biosynthesis moea protein, domain 2"/>
    <property type="match status" value="1"/>
</dbReference>
<dbReference type="EMBL" id="JAUSRO010000006">
    <property type="protein sequence ID" value="MDP9899968.1"/>
    <property type="molecule type" value="Genomic_DNA"/>
</dbReference>
<keyword evidence="6" id="KW-0479">Metal-binding</keyword>
<evidence type="ECO:0000256" key="6">
    <source>
        <dbReference type="RuleBase" id="RU365090"/>
    </source>
</evidence>
<protein>
    <recommendedName>
        <fullName evidence="6">Molybdopterin molybdenumtransferase</fullName>
        <ecNumber evidence="6">2.10.1.1</ecNumber>
    </recommendedName>
</protein>
<keyword evidence="6" id="KW-0500">Molybdenum</keyword>
<keyword evidence="4 6" id="KW-0501">Molybdenum cofactor biosynthesis</keyword>
<comment type="catalytic activity">
    <reaction evidence="5">
        <text>adenylyl-molybdopterin + molybdate = Mo-molybdopterin + AMP + H(+)</text>
        <dbReference type="Rhea" id="RHEA:35047"/>
        <dbReference type="ChEBI" id="CHEBI:15378"/>
        <dbReference type="ChEBI" id="CHEBI:36264"/>
        <dbReference type="ChEBI" id="CHEBI:62727"/>
        <dbReference type="ChEBI" id="CHEBI:71302"/>
        <dbReference type="ChEBI" id="CHEBI:456215"/>
        <dbReference type="EC" id="2.10.1.1"/>
    </reaction>
</comment>
<dbReference type="InterPro" id="IPR005110">
    <property type="entry name" value="MoeA_linker/N"/>
</dbReference>
<dbReference type="InterPro" id="IPR038987">
    <property type="entry name" value="MoeA-like"/>
</dbReference>
<dbReference type="InterPro" id="IPR005111">
    <property type="entry name" value="MoeA_C_domain_IV"/>
</dbReference>
<dbReference type="Pfam" id="PF03453">
    <property type="entry name" value="MoeA_N"/>
    <property type="match status" value="1"/>
</dbReference>
<keyword evidence="6 8" id="KW-0808">Transferase</keyword>
<dbReference type="RefSeq" id="WP_307689784.1">
    <property type="nucleotide sequence ID" value="NZ_JAUSRO010000006.1"/>
</dbReference>
<evidence type="ECO:0000256" key="1">
    <source>
        <dbReference type="ARBA" id="ARBA00002901"/>
    </source>
</evidence>
<dbReference type="Gene3D" id="2.170.190.11">
    <property type="entry name" value="Molybdopterin biosynthesis moea protein, domain 3"/>
    <property type="match status" value="1"/>
</dbReference>
<organism evidence="8 9">
    <name type="scientific">Variovorax ginsengisoli</name>
    <dbReference type="NCBI Taxonomy" id="363844"/>
    <lineage>
        <taxon>Bacteria</taxon>
        <taxon>Pseudomonadati</taxon>
        <taxon>Pseudomonadota</taxon>
        <taxon>Betaproteobacteria</taxon>
        <taxon>Burkholderiales</taxon>
        <taxon>Comamonadaceae</taxon>
        <taxon>Variovorax</taxon>
    </lineage>
</organism>
<dbReference type="SMART" id="SM00852">
    <property type="entry name" value="MoCF_biosynth"/>
    <property type="match status" value="1"/>
</dbReference>
<dbReference type="InterPro" id="IPR036135">
    <property type="entry name" value="MoeA_linker/N_sf"/>
</dbReference>
<dbReference type="NCBIfam" id="NF045515">
    <property type="entry name" value="Glp_gephyrin"/>
    <property type="match status" value="1"/>
</dbReference>
<evidence type="ECO:0000259" key="7">
    <source>
        <dbReference type="SMART" id="SM00852"/>
    </source>
</evidence>
<dbReference type="EC" id="2.10.1.1" evidence="6"/>
<dbReference type="PANTHER" id="PTHR10192">
    <property type="entry name" value="MOLYBDOPTERIN BIOSYNTHESIS PROTEIN"/>
    <property type="match status" value="1"/>
</dbReference>
<reference evidence="8 9" key="1">
    <citation type="submission" date="2023-07" db="EMBL/GenBank/DDBJ databases">
        <title>Sorghum-associated microbial communities from plants grown in Nebraska, USA.</title>
        <authorList>
            <person name="Schachtman D."/>
        </authorList>
    </citation>
    <scope>NUCLEOTIDE SEQUENCE [LARGE SCALE GENOMIC DNA]</scope>
    <source>
        <strain evidence="8 9">DS1607</strain>
    </source>
</reference>
<dbReference type="SUPFAM" id="SSF63882">
    <property type="entry name" value="MoeA N-terminal region -like"/>
    <property type="match status" value="1"/>
</dbReference>
<proteinExistence type="inferred from homology"/>
<evidence type="ECO:0000256" key="2">
    <source>
        <dbReference type="ARBA" id="ARBA00005046"/>
    </source>
</evidence>
<comment type="function">
    <text evidence="1 6">Catalyzes the insertion of molybdate into adenylated molybdopterin with the concomitant release of AMP.</text>
</comment>
<evidence type="ECO:0000313" key="9">
    <source>
        <dbReference type="Proteomes" id="UP001226867"/>
    </source>
</evidence>
<comment type="pathway">
    <text evidence="2 6">Cofactor biosynthesis; molybdopterin biosynthesis.</text>
</comment>
<dbReference type="SUPFAM" id="SSF53218">
    <property type="entry name" value="Molybdenum cofactor biosynthesis proteins"/>
    <property type="match status" value="1"/>
</dbReference>
<keyword evidence="6" id="KW-0460">Magnesium</keyword>
<dbReference type="Gene3D" id="2.40.340.10">
    <property type="entry name" value="MoeA, C-terminal, domain IV"/>
    <property type="match status" value="1"/>
</dbReference>
<evidence type="ECO:0000256" key="5">
    <source>
        <dbReference type="ARBA" id="ARBA00047317"/>
    </source>
</evidence>
<dbReference type="Pfam" id="PF00994">
    <property type="entry name" value="MoCF_biosynth"/>
    <property type="match status" value="1"/>
</dbReference>
<dbReference type="GO" id="GO:0061599">
    <property type="term" value="F:molybdopterin molybdotransferase activity"/>
    <property type="evidence" value="ECO:0007669"/>
    <property type="project" value="UniProtKB-EC"/>
</dbReference>
<evidence type="ECO:0000256" key="3">
    <source>
        <dbReference type="ARBA" id="ARBA00010763"/>
    </source>
</evidence>
<dbReference type="Proteomes" id="UP001226867">
    <property type="component" value="Unassembled WGS sequence"/>
</dbReference>
<comment type="caution">
    <text evidence="8">The sequence shown here is derived from an EMBL/GenBank/DDBJ whole genome shotgun (WGS) entry which is preliminary data.</text>
</comment>
<dbReference type="Gene3D" id="3.40.980.10">
    <property type="entry name" value="MoaB/Mog-like domain"/>
    <property type="match status" value="1"/>
</dbReference>
<dbReference type="InterPro" id="IPR036425">
    <property type="entry name" value="MoaB/Mog-like_dom_sf"/>
</dbReference>
<dbReference type="PANTHER" id="PTHR10192:SF5">
    <property type="entry name" value="GEPHYRIN"/>
    <property type="match status" value="1"/>
</dbReference>
<dbReference type="InterPro" id="IPR001453">
    <property type="entry name" value="MoaB/Mog_dom"/>
</dbReference>
<dbReference type="SUPFAM" id="SSF63867">
    <property type="entry name" value="MoeA C-terminal domain-like"/>
    <property type="match status" value="1"/>
</dbReference>